<dbReference type="Gene3D" id="3.40.630.30">
    <property type="match status" value="1"/>
</dbReference>
<gene>
    <name evidence="2" type="ORF">SAMN06297382_1418</name>
</gene>
<dbReference type="InterPro" id="IPR000182">
    <property type="entry name" value="GNAT_dom"/>
</dbReference>
<dbReference type="Pfam" id="PF13302">
    <property type="entry name" value="Acetyltransf_3"/>
    <property type="match status" value="1"/>
</dbReference>
<dbReference type="RefSeq" id="WP_159462437.1">
    <property type="nucleotide sequence ID" value="NZ_FZQA01000002.1"/>
</dbReference>
<name>A0A239PQH4_9PROT</name>
<keyword evidence="2" id="KW-0808">Transferase</keyword>
<dbReference type="EMBL" id="FZQA01000002">
    <property type="protein sequence ID" value="SNT72378.1"/>
    <property type="molecule type" value="Genomic_DNA"/>
</dbReference>
<dbReference type="AlphaFoldDB" id="A0A239PQH4"/>
<reference evidence="2 3" key="1">
    <citation type="submission" date="2017-07" db="EMBL/GenBank/DDBJ databases">
        <authorList>
            <person name="Sun Z.S."/>
            <person name="Albrecht U."/>
            <person name="Echele G."/>
            <person name="Lee C.C."/>
        </authorList>
    </citation>
    <scope>NUCLEOTIDE SEQUENCE [LARGE SCALE GENOMIC DNA]</scope>
    <source>
        <strain evidence="2 3">CGMCC 1.12710</strain>
    </source>
</reference>
<dbReference type="OrthoDB" id="7432124at2"/>
<protein>
    <submittedName>
        <fullName evidence="2">Protein N-acetyltransferase, RimJ/RimL family</fullName>
    </submittedName>
</protein>
<evidence type="ECO:0000259" key="1">
    <source>
        <dbReference type="Pfam" id="PF13302"/>
    </source>
</evidence>
<evidence type="ECO:0000313" key="3">
    <source>
        <dbReference type="Proteomes" id="UP000198346"/>
    </source>
</evidence>
<keyword evidence="3" id="KW-1185">Reference proteome</keyword>
<accession>A0A239PQH4</accession>
<dbReference type="SUPFAM" id="SSF55729">
    <property type="entry name" value="Acyl-CoA N-acyltransferases (Nat)"/>
    <property type="match status" value="1"/>
</dbReference>
<dbReference type="GO" id="GO:0016747">
    <property type="term" value="F:acyltransferase activity, transferring groups other than amino-acyl groups"/>
    <property type="evidence" value="ECO:0007669"/>
    <property type="project" value="InterPro"/>
</dbReference>
<feature type="domain" description="N-acetyltransferase" evidence="1">
    <location>
        <begin position="37"/>
        <end position="172"/>
    </location>
</feature>
<evidence type="ECO:0000313" key="2">
    <source>
        <dbReference type="EMBL" id="SNT72378.1"/>
    </source>
</evidence>
<sequence length="208" mass="22970">MAQPPDTILRASPEEAEAIRRAIRSARWVDTPYGAYRPARAADAEALHALLSDPRVSGPLYTIPKPVHADWIAQWIDAHAAEAARGEGLLMVARDRESALSGFVDLHVWPERASAEFGGGIRADLQSASLGSCGAAALFFWLFETIGIRLIAMTNALDNIRTSRLLAHLGFTRGADRICITAEGARRPSMYWELRRKDWRATFDHNPP</sequence>
<dbReference type="Proteomes" id="UP000198346">
    <property type="component" value="Unassembled WGS sequence"/>
</dbReference>
<dbReference type="InterPro" id="IPR016181">
    <property type="entry name" value="Acyl_CoA_acyltransferase"/>
</dbReference>
<proteinExistence type="predicted"/>
<organism evidence="2 3">
    <name type="scientific">Amphiplicatus metriothermophilus</name>
    <dbReference type="NCBI Taxonomy" id="1519374"/>
    <lineage>
        <taxon>Bacteria</taxon>
        <taxon>Pseudomonadati</taxon>
        <taxon>Pseudomonadota</taxon>
        <taxon>Alphaproteobacteria</taxon>
        <taxon>Parvularculales</taxon>
        <taxon>Parvularculaceae</taxon>
        <taxon>Amphiplicatus</taxon>
    </lineage>
</organism>